<proteinExistence type="predicted"/>
<name>A0A9P0A6V9_BEMTA</name>
<organism evidence="1 2">
    <name type="scientific">Bemisia tabaci</name>
    <name type="common">Sweetpotato whitefly</name>
    <name type="synonym">Aleurodes tabaci</name>
    <dbReference type="NCBI Taxonomy" id="7038"/>
    <lineage>
        <taxon>Eukaryota</taxon>
        <taxon>Metazoa</taxon>
        <taxon>Ecdysozoa</taxon>
        <taxon>Arthropoda</taxon>
        <taxon>Hexapoda</taxon>
        <taxon>Insecta</taxon>
        <taxon>Pterygota</taxon>
        <taxon>Neoptera</taxon>
        <taxon>Paraneoptera</taxon>
        <taxon>Hemiptera</taxon>
        <taxon>Sternorrhyncha</taxon>
        <taxon>Aleyrodoidea</taxon>
        <taxon>Aleyrodidae</taxon>
        <taxon>Aleyrodinae</taxon>
        <taxon>Bemisia</taxon>
    </lineage>
</organism>
<dbReference type="PANTHER" id="PTHR33964:SF1">
    <property type="entry name" value="RE45066P"/>
    <property type="match status" value="1"/>
</dbReference>
<dbReference type="AlphaFoldDB" id="A0A9P0A6V9"/>
<gene>
    <name evidence="1" type="ORF">BEMITA_LOCUS4738</name>
</gene>
<accession>A0A9P0A6V9</accession>
<dbReference type="Proteomes" id="UP001152759">
    <property type="component" value="Chromosome 2"/>
</dbReference>
<dbReference type="PANTHER" id="PTHR33964">
    <property type="entry name" value="RE45066P-RELATED"/>
    <property type="match status" value="1"/>
</dbReference>
<keyword evidence="2" id="KW-1185">Reference proteome</keyword>
<dbReference type="KEGG" id="btab:109039607"/>
<dbReference type="EMBL" id="OU963863">
    <property type="protein sequence ID" value="CAH0385517.1"/>
    <property type="molecule type" value="Genomic_DNA"/>
</dbReference>
<sequence>MVNSVLSQSSCLFSNGSKCAFASLSLNSSNRTAMNSRVSSVFRNYLNFNMKSILSSFVNRMILFVSIFCTTFVSVKSAVTWAPSVGECGEEMLTKCRYPLKVLAENKELGFATNKEDLDLICPDLNDGLMCIDNYTRRCMAPNQRAHFYQLYAGTSMVIQEICQPGPYQNEFLLHAPCLHEVKEEYEACGINHQKNIHDITADTNSTNHITNERKVRKLCCSFQEYLQCSQEVVLKKCGEETAKFMEVFFAKMSSSLIQIHCSKYTPGSQLCDEAFSSATSVSSSSLLATLAVSLSILYSLRRCLSL</sequence>
<evidence type="ECO:0000313" key="1">
    <source>
        <dbReference type="EMBL" id="CAH0385517.1"/>
    </source>
</evidence>
<protein>
    <submittedName>
        <fullName evidence="1">Uncharacterized protein</fullName>
    </submittedName>
</protein>
<evidence type="ECO:0000313" key="2">
    <source>
        <dbReference type="Proteomes" id="UP001152759"/>
    </source>
</evidence>
<reference evidence="1" key="1">
    <citation type="submission" date="2021-12" db="EMBL/GenBank/DDBJ databases">
        <authorList>
            <person name="King R."/>
        </authorList>
    </citation>
    <scope>NUCLEOTIDE SEQUENCE</scope>
</reference>